<accession>A0A0J1BMG1</accession>
<keyword evidence="11" id="KW-1185">Reference proteome</keyword>
<evidence type="ECO:0000256" key="7">
    <source>
        <dbReference type="ARBA" id="ARBA00023010"/>
    </source>
</evidence>
<dbReference type="STRING" id="595434.RISK_000228"/>
<organism evidence="10 11">
    <name type="scientific">Rhodopirellula islandica</name>
    <dbReference type="NCBI Taxonomy" id="595434"/>
    <lineage>
        <taxon>Bacteria</taxon>
        <taxon>Pseudomonadati</taxon>
        <taxon>Planctomycetota</taxon>
        <taxon>Planctomycetia</taxon>
        <taxon>Pirellulales</taxon>
        <taxon>Pirellulaceae</taxon>
        <taxon>Rhodopirellula</taxon>
    </lineage>
</organism>
<evidence type="ECO:0000256" key="3">
    <source>
        <dbReference type="ARBA" id="ARBA00022475"/>
    </source>
</evidence>
<dbReference type="OrthoDB" id="284370at2"/>
<keyword evidence="8 9" id="KW-0472">Membrane</keyword>
<dbReference type="Gene3D" id="1.20.5.1030">
    <property type="entry name" value="Preprotein translocase secy subunit"/>
    <property type="match status" value="1"/>
</dbReference>
<feature type="transmembrane region" description="Helical" evidence="9">
    <location>
        <begin position="39"/>
        <end position="56"/>
    </location>
</feature>
<comment type="caution">
    <text evidence="10">The sequence shown here is derived from an EMBL/GenBank/DDBJ whole genome shotgun (WGS) entry which is preliminary data.</text>
</comment>
<keyword evidence="6 9" id="KW-1133">Transmembrane helix</keyword>
<evidence type="ECO:0000256" key="4">
    <source>
        <dbReference type="ARBA" id="ARBA00022692"/>
    </source>
</evidence>
<keyword evidence="4 9" id="KW-0812">Transmembrane</keyword>
<dbReference type="InterPro" id="IPR005807">
    <property type="entry name" value="SecE_bac"/>
</dbReference>
<keyword evidence="3 9" id="KW-1003">Cell membrane</keyword>
<dbReference type="InterPro" id="IPR038379">
    <property type="entry name" value="SecE_sf"/>
</dbReference>
<evidence type="ECO:0000256" key="2">
    <source>
        <dbReference type="ARBA" id="ARBA00022448"/>
    </source>
</evidence>
<keyword evidence="2 9" id="KW-0813">Transport</keyword>
<evidence type="ECO:0000256" key="5">
    <source>
        <dbReference type="ARBA" id="ARBA00022927"/>
    </source>
</evidence>
<dbReference type="PATRIC" id="fig|595434.4.peg.215"/>
<dbReference type="PANTHER" id="PTHR33910">
    <property type="entry name" value="PROTEIN TRANSLOCASE SUBUNIT SECE"/>
    <property type="match status" value="1"/>
</dbReference>
<sequence length="152" mass="16622">MSKDLTQSGTAGAGGSSLSSELFHAGVYKANQGRIVRQLTALAVWVIVTLGCWRLYSFLPAAMGDSSLAARAIPAVLLAAGLWFGFRVVNWPRFADFLIAVEAEMNKVTWPSKDELIRASVVVIFTIFFLAITLFLFDVLWQAIFNFIGVTS</sequence>
<dbReference type="GO" id="GO:0008320">
    <property type="term" value="F:protein transmembrane transporter activity"/>
    <property type="evidence" value="ECO:0007669"/>
    <property type="project" value="UniProtKB-UniRule"/>
</dbReference>
<feature type="transmembrane region" description="Helical" evidence="9">
    <location>
        <begin position="116"/>
        <end position="137"/>
    </location>
</feature>
<dbReference type="HAMAP" id="MF_00422">
    <property type="entry name" value="SecE"/>
    <property type="match status" value="1"/>
</dbReference>
<dbReference type="GO" id="GO:0006605">
    <property type="term" value="P:protein targeting"/>
    <property type="evidence" value="ECO:0007669"/>
    <property type="project" value="UniProtKB-UniRule"/>
</dbReference>
<evidence type="ECO:0000313" key="10">
    <source>
        <dbReference type="EMBL" id="KLU07711.1"/>
    </source>
</evidence>
<keyword evidence="5 9" id="KW-0653">Protein transport</keyword>
<evidence type="ECO:0000256" key="9">
    <source>
        <dbReference type="HAMAP-Rule" id="MF_00422"/>
    </source>
</evidence>
<dbReference type="InterPro" id="IPR001901">
    <property type="entry name" value="Translocase_SecE/Sec61-g"/>
</dbReference>
<keyword evidence="7 9" id="KW-0811">Translocation</keyword>
<evidence type="ECO:0000256" key="6">
    <source>
        <dbReference type="ARBA" id="ARBA00022989"/>
    </source>
</evidence>
<name>A0A0J1BMG1_RHOIS</name>
<dbReference type="Proteomes" id="UP000036367">
    <property type="component" value="Unassembled WGS sequence"/>
</dbReference>
<comment type="similarity">
    <text evidence="9">Belongs to the SecE/SEC61-gamma family.</text>
</comment>
<feature type="transmembrane region" description="Helical" evidence="9">
    <location>
        <begin position="68"/>
        <end position="86"/>
    </location>
</feature>
<dbReference type="RefSeq" id="WP_047812374.1">
    <property type="nucleotide sequence ID" value="NZ_LECT01000003.1"/>
</dbReference>
<proteinExistence type="inferred from homology"/>
<comment type="caution">
    <text evidence="9">Lacks conserved residue(s) required for the propagation of feature annotation.</text>
</comment>
<comment type="function">
    <text evidence="9">Essential subunit of the Sec protein translocation channel SecYEG. Clamps together the 2 halves of SecY. May contact the channel plug during translocation.</text>
</comment>
<gene>
    <name evidence="9" type="primary">secE</name>
    <name evidence="10" type="ORF">RISK_000228</name>
</gene>
<evidence type="ECO:0000256" key="8">
    <source>
        <dbReference type="ARBA" id="ARBA00023136"/>
    </source>
</evidence>
<dbReference type="GO" id="GO:0005886">
    <property type="term" value="C:plasma membrane"/>
    <property type="evidence" value="ECO:0007669"/>
    <property type="project" value="UniProtKB-UniRule"/>
</dbReference>
<comment type="subunit">
    <text evidence="9">Component of the Sec protein translocase complex. Heterotrimer consisting of SecY, SecE and SecG subunits. The heterotrimers can form oligomers, although 1 heterotrimer is thought to be able to translocate proteins. Interacts with the ribosome. Interacts with SecDF, and other proteins may be involved. Interacts with SecA.</text>
</comment>
<dbReference type="EMBL" id="LECT01000003">
    <property type="protein sequence ID" value="KLU07711.1"/>
    <property type="molecule type" value="Genomic_DNA"/>
</dbReference>
<dbReference type="GO" id="GO:0009306">
    <property type="term" value="P:protein secretion"/>
    <property type="evidence" value="ECO:0007669"/>
    <property type="project" value="UniProtKB-UniRule"/>
</dbReference>
<protein>
    <recommendedName>
        <fullName evidence="9">Protein translocase subunit SecE</fullName>
    </recommendedName>
</protein>
<evidence type="ECO:0000256" key="1">
    <source>
        <dbReference type="ARBA" id="ARBA00004370"/>
    </source>
</evidence>
<dbReference type="GO" id="GO:0065002">
    <property type="term" value="P:intracellular protein transmembrane transport"/>
    <property type="evidence" value="ECO:0007669"/>
    <property type="project" value="UniProtKB-UniRule"/>
</dbReference>
<dbReference type="Pfam" id="PF00584">
    <property type="entry name" value="SecE"/>
    <property type="match status" value="1"/>
</dbReference>
<dbReference type="AlphaFoldDB" id="A0A0J1BMG1"/>
<comment type="subcellular location">
    <subcellularLocation>
        <location evidence="1">Membrane</location>
    </subcellularLocation>
</comment>
<dbReference type="PANTHER" id="PTHR33910:SF1">
    <property type="entry name" value="PROTEIN TRANSLOCASE SUBUNIT SECE"/>
    <property type="match status" value="1"/>
</dbReference>
<reference evidence="10" key="1">
    <citation type="submission" date="2015-05" db="EMBL/GenBank/DDBJ databases">
        <title>Permanent draft genome of Rhodopirellula islandicus K833.</title>
        <authorList>
            <person name="Kizina J."/>
            <person name="Richter M."/>
            <person name="Glockner F.O."/>
            <person name="Harder J."/>
        </authorList>
    </citation>
    <scope>NUCLEOTIDE SEQUENCE [LARGE SCALE GENOMIC DNA]</scope>
    <source>
        <strain evidence="10">K833</strain>
    </source>
</reference>
<evidence type="ECO:0000313" key="11">
    <source>
        <dbReference type="Proteomes" id="UP000036367"/>
    </source>
</evidence>
<dbReference type="GO" id="GO:0043952">
    <property type="term" value="P:protein transport by the Sec complex"/>
    <property type="evidence" value="ECO:0007669"/>
    <property type="project" value="UniProtKB-UniRule"/>
</dbReference>
<dbReference type="NCBIfam" id="TIGR00964">
    <property type="entry name" value="secE_bact"/>
    <property type="match status" value="1"/>
</dbReference>